<reference evidence="1 2" key="1">
    <citation type="submission" date="2020-07" db="EMBL/GenBank/DDBJ databases">
        <authorList>
            <person name="Hilgarth M."/>
            <person name="Werum V."/>
            <person name="Vogel R.F."/>
        </authorList>
    </citation>
    <scope>NUCLEOTIDE SEQUENCE [LARGE SCALE GENOMIC DNA]</scope>
    <source>
        <strain evidence="1 2">DSM 28961</strain>
    </source>
</reference>
<accession>A0A7V8N246</accession>
<organism evidence="1 2">
    <name type="scientific">Pseudolactococcus laudensis</name>
    <dbReference type="NCBI Taxonomy" id="1494461"/>
    <lineage>
        <taxon>Bacteria</taxon>
        <taxon>Bacillati</taxon>
        <taxon>Bacillota</taxon>
        <taxon>Bacilli</taxon>
        <taxon>Lactobacillales</taxon>
        <taxon>Streptococcaceae</taxon>
        <taxon>Pseudolactococcus</taxon>
    </lineage>
</organism>
<evidence type="ECO:0000313" key="2">
    <source>
        <dbReference type="Proteomes" id="UP000530186"/>
    </source>
</evidence>
<protein>
    <submittedName>
        <fullName evidence="1">HK97 gp10 family phage protein</fullName>
    </submittedName>
</protein>
<name>A0A7V8N246_9LACT</name>
<keyword evidence="2" id="KW-1185">Reference proteome</keyword>
<evidence type="ECO:0000313" key="1">
    <source>
        <dbReference type="EMBL" id="MBA0017192.1"/>
    </source>
</evidence>
<dbReference type="Proteomes" id="UP000530186">
    <property type="component" value="Unassembled WGS sequence"/>
</dbReference>
<gene>
    <name evidence="1" type="ORF">HZR21_08690</name>
</gene>
<dbReference type="EMBL" id="JACBNY010000016">
    <property type="protein sequence ID" value="MBA0017192.1"/>
    <property type="molecule type" value="Genomic_DNA"/>
</dbReference>
<dbReference type="GeneID" id="303195593"/>
<comment type="caution">
    <text evidence="1">The sequence shown here is derived from an EMBL/GenBank/DDBJ whole genome shotgun (WGS) entry which is preliminary data.</text>
</comment>
<proteinExistence type="predicted"/>
<dbReference type="AlphaFoldDB" id="A0A7V8N246"/>
<dbReference type="RefSeq" id="WP_180747321.1">
    <property type="nucleotide sequence ID" value="NZ_CBCRWQ010000015.1"/>
</dbReference>
<sequence>MADTRAFEQACDNSVNQMQELLMQNMEQTLEYVAGKAKGRVGVGTGALRADTRSLGVEIVGDEVHGAVGNSLEYAIYHHQGTGIYASDGNGRKTPWVYEDPKTGEKIYTRGSKPNPYLKDTIEKEQSTISKLLGGAN</sequence>